<reference evidence="2" key="1">
    <citation type="submission" date="2020-12" db="EMBL/GenBank/DDBJ databases">
        <authorList>
            <consortium name="Molecular Ecology Group"/>
        </authorList>
    </citation>
    <scope>NUCLEOTIDE SEQUENCE</scope>
    <source>
        <strain evidence="2">TBG_1078</strain>
    </source>
</reference>
<sequence length="101" mass="11426">MTVKKFWHRSMESELISRTSHCRMRMPPGWTEAFPTKHETAQTVTKKLLEDILPRYGFPVKIGSDNGPGFVSKEPWPCRNSASPRVSQPRTLPVSPPPPPS</sequence>
<dbReference type="InterPro" id="IPR036397">
    <property type="entry name" value="RNaseH_sf"/>
</dbReference>
<dbReference type="Proteomes" id="UP000645828">
    <property type="component" value="Unassembled WGS sequence"/>
</dbReference>
<dbReference type="EMBL" id="CAJHUB010000775">
    <property type="protein sequence ID" value="CAD7692727.1"/>
    <property type="molecule type" value="Genomic_DNA"/>
</dbReference>
<evidence type="ECO:0000313" key="3">
    <source>
        <dbReference type="Proteomes" id="UP000645828"/>
    </source>
</evidence>
<dbReference type="InterPro" id="IPR012337">
    <property type="entry name" value="RNaseH-like_sf"/>
</dbReference>
<dbReference type="SUPFAM" id="SSF53098">
    <property type="entry name" value="Ribonuclease H-like"/>
    <property type="match status" value="1"/>
</dbReference>
<dbReference type="GO" id="GO:0003676">
    <property type="term" value="F:nucleic acid binding"/>
    <property type="evidence" value="ECO:0007669"/>
    <property type="project" value="InterPro"/>
</dbReference>
<feature type="compositionally biased region" description="Polar residues" evidence="1">
    <location>
        <begin position="80"/>
        <end position="90"/>
    </location>
</feature>
<comment type="caution">
    <text evidence="2">The sequence shown here is derived from an EMBL/GenBank/DDBJ whole genome shotgun (WGS) entry which is preliminary data.</text>
</comment>
<protein>
    <submittedName>
        <fullName evidence="2">(raccoon dog) hypothetical protein</fullName>
    </submittedName>
</protein>
<proteinExistence type="predicted"/>
<gene>
    <name evidence="2" type="ORF">NYPRO_LOCUS25521</name>
</gene>
<dbReference type="Gene3D" id="3.30.420.10">
    <property type="entry name" value="Ribonuclease H-like superfamily/Ribonuclease H"/>
    <property type="match status" value="1"/>
</dbReference>
<evidence type="ECO:0000313" key="2">
    <source>
        <dbReference type="EMBL" id="CAD7692727.1"/>
    </source>
</evidence>
<accession>A0A811ZU72</accession>
<organism evidence="2 3">
    <name type="scientific">Nyctereutes procyonoides</name>
    <name type="common">Raccoon dog</name>
    <name type="synonym">Canis procyonoides</name>
    <dbReference type="NCBI Taxonomy" id="34880"/>
    <lineage>
        <taxon>Eukaryota</taxon>
        <taxon>Metazoa</taxon>
        <taxon>Chordata</taxon>
        <taxon>Craniata</taxon>
        <taxon>Vertebrata</taxon>
        <taxon>Euteleostomi</taxon>
        <taxon>Mammalia</taxon>
        <taxon>Eutheria</taxon>
        <taxon>Laurasiatheria</taxon>
        <taxon>Carnivora</taxon>
        <taxon>Caniformia</taxon>
        <taxon>Canidae</taxon>
        <taxon>Nyctereutes</taxon>
    </lineage>
</organism>
<evidence type="ECO:0000256" key="1">
    <source>
        <dbReference type="SAM" id="MobiDB-lite"/>
    </source>
</evidence>
<name>A0A811ZU72_NYCPR</name>
<feature type="region of interest" description="Disordered" evidence="1">
    <location>
        <begin position="64"/>
        <end position="101"/>
    </location>
</feature>
<keyword evidence="3" id="KW-1185">Reference proteome</keyword>
<dbReference type="AlphaFoldDB" id="A0A811ZU72"/>